<dbReference type="InterPro" id="IPR024931">
    <property type="entry name" value="Importin_alpha"/>
</dbReference>
<dbReference type="GO" id="GO:0006606">
    <property type="term" value="P:protein import into nucleus"/>
    <property type="evidence" value="ECO:0007669"/>
    <property type="project" value="InterPro"/>
</dbReference>
<evidence type="ECO:0000256" key="4">
    <source>
        <dbReference type="ARBA" id="ARBA00022927"/>
    </source>
</evidence>
<dbReference type="OrthoDB" id="29145at2759"/>
<dbReference type="Proteomes" id="UP000516437">
    <property type="component" value="Chromosome 2"/>
</dbReference>
<feature type="compositionally biased region" description="Basic and acidic residues" evidence="5">
    <location>
        <begin position="1"/>
        <end position="14"/>
    </location>
</feature>
<evidence type="ECO:0000256" key="3">
    <source>
        <dbReference type="ARBA" id="ARBA00022737"/>
    </source>
</evidence>
<dbReference type="Gene3D" id="1.25.10.10">
    <property type="entry name" value="Leucine-rich Repeat Variant"/>
    <property type="match status" value="1"/>
</dbReference>
<keyword evidence="7" id="KW-1185">Reference proteome</keyword>
<dbReference type="PANTHER" id="PTHR23316">
    <property type="entry name" value="IMPORTIN ALPHA"/>
    <property type="match status" value="1"/>
</dbReference>
<keyword evidence="2" id="KW-0813">Transport</keyword>
<dbReference type="InterPro" id="IPR011989">
    <property type="entry name" value="ARM-like"/>
</dbReference>
<organism evidence="6 7">
    <name type="scientific">Morella rubra</name>
    <name type="common">Chinese bayberry</name>
    <dbReference type="NCBI Taxonomy" id="262757"/>
    <lineage>
        <taxon>Eukaryota</taxon>
        <taxon>Viridiplantae</taxon>
        <taxon>Streptophyta</taxon>
        <taxon>Embryophyta</taxon>
        <taxon>Tracheophyta</taxon>
        <taxon>Spermatophyta</taxon>
        <taxon>Magnoliopsida</taxon>
        <taxon>eudicotyledons</taxon>
        <taxon>Gunneridae</taxon>
        <taxon>Pentapetalae</taxon>
        <taxon>rosids</taxon>
        <taxon>fabids</taxon>
        <taxon>Fagales</taxon>
        <taxon>Myricaceae</taxon>
        <taxon>Morella</taxon>
    </lineage>
</organism>
<name>A0A6A1WF94_9ROSI</name>
<dbReference type="InterPro" id="IPR016024">
    <property type="entry name" value="ARM-type_fold"/>
</dbReference>
<dbReference type="Pfam" id="PF00514">
    <property type="entry name" value="Arm"/>
    <property type="match status" value="3"/>
</dbReference>
<dbReference type="PIRSF" id="PIRSF005673">
    <property type="entry name" value="Importin_alpha"/>
    <property type="match status" value="1"/>
</dbReference>
<evidence type="ECO:0000256" key="5">
    <source>
        <dbReference type="SAM" id="MobiDB-lite"/>
    </source>
</evidence>
<gene>
    <name evidence="6" type="ORF">CJ030_MR2G007371</name>
</gene>
<comment type="similarity">
    <text evidence="1">Belongs to the importin alpha family.</text>
</comment>
<dbReference type="GO" id="GO:0061608">
    <property type="term" value="F:nuclear import signal receptor activity"/>
    <property type="evidence" value="ECO:0007669"/>
    <property type="project" value="InterPro"/>
</dbReference>
<dbReference type="AlphaFoldDB" id="A0A6A1WF94"/>
<dbReference type="SUPFAM" id="SSF48371">
    <property type="entry name" value="ARM repeat"/>
    <property type="match status" value="1"/>
</dbReference>
<dbReference type="SMART" id="SM00185">
    <property type="entry name" value="ARM"/>
    <property type="match status" value="7"/>
</dbReference>
<evidence type="ECO:0000313" key="7">
    <source>
        <dbReference type="Proteomes" id="UP000516437"/>
    </source>
</evidence>
<protein>
    <submittedName>
        <fullName evidence="6">Importin subunit alpha-2</fullName>
    </submittedName>
</protein>
<reference evidence="6 7" key="1">
    <citation type="journal article" date="2019" name="Plant Biotechnol. J.">
        <title>The red bayberry genome and genetic basis of sex determination.</title>
        <authorList>
            <person name="Jia H.M."/>
            <person name="Jia H.J."/>
            <person name="Cai Q.L."/>
            <person name="Wang Y."/>
            <person name="Zhao H.B."/>
            <person name="Yang W.F."/>
            <person name="Wang G.Y."/>
            <person name="Li Y.H."/>
            <person name="Zhan D.L."/>
            <person name="Shen Y.T."/>
            <person name="Niu Q.F."/>
            <person name="Chang L."/>
            <person name="Qiu J."/>
            <person name="Zhao L."/>
            <person name="Xie H.B."/>
            <person name="Fu W.Y."/>
            <person name="Jin J."/>
            <person name="Li X.W."/>
            <person name="Jiao Y."/>
            <person name="Zhou C.C."/>
            <person name="Tu T."/>
            <person name="Chai C.Y."/>
            <person name="Gao J.L."/>
            <person name="Fan L.J."/>
            <person name="van de Weg E."/>
            <person name="Wang J.Y."/>
            <person name="Gao Z.S."/>
        </authorList>
    </citation>
    <scope>NUCLEOTIDE SEQUENCE [LARGE SCALE GENOMIC DNA]</scope>
    <source>
        <tissue evidence="6">Leaves</tissue>
    </source>
</reference>
<evidence type="ECO:0000256" key="2">
    <source>
        <dbReference type="ARBA" id="ARBA00022448"/>
    </source>
</evidence>
<accession>A0A6A1WF94</accession>
<keyword evidence="3" id="KW-0677">Repeat</keyword>
<evidence type="ECO:0000256" key="1">
    <source>
        <dbReference type="ARBA" id="ARBA00010394"/>
    </source>
</evidence>
<dbReference type="EMBL" id="RXIC02000020">
    <property type="protein sequence ID" value="KAB1223915.1"/>
    <property type="molecule type" value="Genomic_DNA"/>
</dbReference>
<sequence>MADEGLASHRRDPIKSSVGNVAAQRRRQHATTVGKERRESLVRAKRLCRVGISGDSDVSFDNDMMIEEEQSILETHTSSAVEDLKSAVAYQGKGAMQKKVTALRELRRLLSRSEFPPVEAALKAGAVPILVQCLSFGSPDEQLLEAAWCLTNIAAGKPEETEALLPALPLLIAHLGGAHELVCRFPSVSRFKMALNNEQHHVVDIDLKEVQKKGFFLSFDVTESLTIKKSSLSVAEQCAWALGNVAGEGEKLKNVLLSQGALLPLARMMLPNKGSTVRTAAWALSNLIKGPDSKAATELIRIDGVLDAIVRHLKKAEDELATEVAWVVVYLSALSNVATCMLVKNDVLQLLVERLATSGEDELATEVAWVVVYLCTFKCRYLYVMLMLQLNDVETLAYHFCKLYRNVKVLRSLGNLVAGDSSTTYAVLVPGREIAASVIEVLVKCLKSEHRVLKKEAAWVLSNIAAGSVEHKHLIYSSEAVPLLLRLLSTAPFDIRKEVAYVLGNLCVAPTEGDGKPNLIVEHLVSLIGKGCLPGFIDLVRSADTEAARLGLQFMELVLRGMPHGEGPKLVEREEGIDAMERFQFHENEDLRNMANGLVDKYFGEDYGLDE</sequence>
<dbReference type="FunFam" id="1.25.10.10:FF:000222">
    <property type="entry name" value="Importin subunit alpha"/>
    <property type="match status" value="1"/>
</dbReference>
<dbReference type="InterPro" id="IPR000225">
    <property type="entry name" value="Armadillo"/>
</dbReference>
<keyword evidence="4" id="KW-0653">Protein transport</keyword>
<comment type="caution">
    <text evidence="6">The sequence shown here is derived from an EMBL/GenBank/DDBJ whole genome shotgun (WGS) entry which is preliminary data.</text>
</comment>
<dbReference type="GO" id="GO:0005737">
    <property type="term" value="C:cytoplasm"/>
    <property type="evidence" value="ECO:0007669"/>
    <property type="project" value="InterPro"/>
</dbReference>
<feature type="region of interest" description="Disordered" evidence="5">
    <location>
        <begin position="1"/>
        <end position="36"/>
    </location>
</feature>
<proteinExistence type="inferred from homology"/>
<evidence type="ECO:0000313" key="6">
    <source>
        <dbReference type="EMBL" id="KAB1223915.1"/>
    </source>
</evidence>